<gene>
    <name evidence="1" type="ORF">ABT317_46260</name>
</gene>
<name>A0ABV1WJ02_9ACTN</name>
<feature type="non-terminal residue" evidence="1">
    <location>
        <position position="1"/>
    </location>
</feature>
<keyword evidence="2" id="KW-1185">Reference proteome</keyword>
<accession>A0ABV1WJ02</accession>
<evidence type="ECO:0000313" key="1">
    <source>
        <dbReference type="EMBL" id="MER6984165.1"/>
    </source>
</evidence>
<organism evidence="1 2">
    <name type="scientific">Streptomyces carpinensis</name>
    <dbReference type="NCBI Taxonomy" id="66369"/>
    <lineage>
        <taxon>Bacteria</taxon>
        <taxon>Bacillati</taxon>
        <taxon>Actinomycetota</taxon>
        <taxon>Actinomycetes</taxon>
        <taxon>Kitasatosporales</taxon>
        <taxon>Streptomycetaceae</taxon>
        <taxon>Streptomyces</taxon>
    </lineage>
</organism>
<proteinExistence type="predicted"/>
<protein>
    <submittedName>
        <fullName evidence="1">Uncharacterized protein</fullName>
    </submittedName>
</protein>
<evidence type="ECO:0000313" key="2">
    <source>
        <dbReference type="Proteomes" id="UP001458415"/>
    </source>
</evidence>
<sequence>QRRAAAVHAYHSPGTPPAGRSAVVRRYRVRWLLLPRWREVPREAVVVAWSRRTGEVLARIGGPATGGRG</sequence>
<comment type="caution">
    <text evidence="1">The sequence shown here is derived from an EMBL/GenBank/DDBJ whole genome shotgun (WGS) entry which is preliminary data.</text>
</comment>
<dbReference type="Proteomes" id="UP001458415">
    <property type="component" value="Unassembled WGS sequence"/>
</dbReference>
<dbReference type="EMBL" id="JBEPCU010001685">
    <property type="protein sequence ID" value="MER6984165.1"/>
    <property type="molecule type" value="Genomic_DNA"/>
</dbReference>
<reference evidence="1 2" key="1">
    <citation type="submission" date="2024-06" db="EMBL/GenBank/DDBJ databases">
        <title>The Natural Products Discovery Center: Release of the First 8490 Sequenced Strains for Exploring Actinobacteria Biosynthetic Diversity.</title>
        <authorList>
            <person name="Kalkreuter E."/>
            <person name="Kautsar S.A."/>
            <person name="Yang D."/>
            <person name="Bader C.D."/>
            <person name="Teijaro C.N."/>
            <person name="Fluegel L."/>
            <person name="Davis C.M."/>
            <person name="Simpson J.R."/>
            <person name="Lauterbach L."/>
            <person name="Steele A.D."/>
            <person name="Gui C."/>
            <person name="Meng S."/>
            <person name="Li G."/>
            <person name="Viehrig K."/>
            <person name="Ye F."/>
            <person name="Su P."/>
            <person name="Kiefer A.F."/>
            <person name="Nichols A."/>
            <person name="Cepeda A.J."/>
            <person name="Yan W."/>
            <person name="Fan B."/>
            <person name="Jiang Y."/>
            <person name="Adhikari A."/>
            <person name="Zheng C.-J."/>
            <person name="Schuster L."/>
            <person name="Cowan T.M."/>
            <person name="Smanski M.J."/>
            <person name="Chevrette M.G."/>
            <person name="De Carvalho L.P.S."/>
            <person name="Shen B."/>
        </authorList>
    </citation>
    <scope>NUCLEOTIDE SEQUENCE [LARGE SCALE GENOMIC DNA]</scope>
    <source>
        <strain evidence="1 2">NPDC000634</strain>
    </source>
</reference>